<keyword evidence="4 14" id="KW-0548">Nucleotidyltransferase</keyword>
<evidence type="ECO:0000256" key="7">
    <source>
        <dbReference type="ARBA" id="ARBA00022800"/>
    </source>
</evidence>
<keyword evidence="3" id="KW-0819">tRNA processing</keyword>
<organism evidence="14 15">
    <name type="scientific">Vreelandella vilamensis</name>
    <dbReference type="NCBI Taxonomy" id="531309"/>
    <lineage>
        <taxon>Bacteria</taxon>
        <taxon>Pseudomonadati</taxon>
        <taxon>Pseudomonadota</taxon>
        <taxon>Gammaproteobacteria</taxon>
        <taxon>Oceanospirillales</taxon>
        <taxon>Halomonadaceae</taxon>
        <taxon>Vreelandella</taxon>
    </lineage>
</organism>
<sequence length="380" mass="41836">MSTPHKPDPRQDPRLEGLEVYRVGGAVRDALLGWPVYDNDWVVVGATPKAMHKRGFKPVGRDFPVFLHPETAEEYALARTERKAGHGYSGFEVHASPDVTLEEDLQRRDLTINAMAEAPNGDIIDPYDGLDDLNARQLRHISSAFSEDPLRVLRTARFLARYAERGFRIADETQALMAQVSESGELEHLAAERVWVESEKALGEPVPEAYFQALKACGALAVWFPELNGKAFNDGVAAMKKAPTGGASQAHWRYARLVSPLDDNQREALAARLKLPKAVARLAAHSALTQRFLAGALTPDATLHWLARLDGWRRPEQVEIQLALVEVLLPSKEVVLRQAWREAAAVSPKALVDAGYQGAEIGKALGRERLAAIEGVLSKV</sequence>
<accession>A0ABU1H651</accession>
<comment type="caution">
    <text evidence="14">The sequence shown here is derived from an EMBL/GenBank/DDBJ whole genome shotgun (WGS) entry which is preliminary data.</text>
</comment>
<dbReference type="GO" id="GO:0016779">
    <property type="term" value="F:nucleotidyltransferase activity"/>
    <property type="evidence" value="ECO:0007669"/>
    <property type="project" value="UniProtKB-KW"/>
</dbReference>
<evidence type="ECO:0000256" key="1">
    <source>
        <dbReference type="ARBA" id="ARBA00001946"/>
    </source>
</evidence>
<keyword evidence="7" id="KW-0692">RNA repair</keyword>
<dbReference type="InterPro" id="IPR043519">
    <property type="entry name" value="NT_sf"/>
</dbReference>
<dbReference type="InterPro" id="IPR032828">
    <property type="entry name" value="PolyA_RNA-bd"/>
</dbReference>
<dbReference type="SUPFAM" id="SSF81891">
    <property type="entry name" value="Poly A polymerase C-terminal region-like"/>
    <property type="match status" value="1"/>
</dbReference>
<dbReference type="PANTHER" id="PTHR47545">
    <property type="entry name" value="MULTIFUNCTIONAL CCA PROTEIN"/>
    <property type="match status" value="1"/>
</dbReference>
<evidence type="ECO:0000313" key="14">
    <source>
        <dbReference type="EMBL" id="MDR5899776.1"/>
    </source>
</evidence>
<evidence type="ECO:0000256" key="10">
    <source>
        <dbReference type="ARBA" id="ARBA00022884"/>
    </source>
</evidence>
<comment type="similarity">
    <text evidence="11">Belongs to the tRNA nucleotidyltransferase/poly(A) polymerase family.</text>
</comment>
<evidence type="ECO:0000259" key="13">
    <source>
        <dbReference type="Pfam" id="PF12627"/>
    </source>
</evidence>
<evidence type="ECO:0000313" key="15">
    <source>
        <dbReference type="Proteomes" id="UP001254564"/>
    </source>
</evidence>
<name>A0ABU1H651_9GAMM</name>
<dbReference type="PIRSF" id="PIRSF000813">
    <property type="entry name" value="CCA_bact"/>
    <property type="match status" value="1"/>
</dbReference>
<evidence type="ECO:0000256" key="2">
    <source>
        <dbReference type="ARBA" id="ARBA00022679"/>
    </source>
</evidence>
<dbReference type="RefSeq" id="WP_309656656.1">
    <property type="nucleotide sequence ID" value="NZ_JARWAN010000021.1"/>
</dbReference>
<dbReference type="InterPro" id="IPR012006">
    <property type="entry name" value="CCA_bact"/>
</dbReference>
<feature type="domain" description="Poly A polymerase head" evidence="12">
    <location>
        <begin position="21"/>
        <end position="139"/>
    </location>
</feature>
<evidence type="ECO:0000256" key="9">
    <source>
        <dbReference type="ARBA" id="ARBA00022842"/>
    </source>
</evidence>
<dbReference type="EMBL" id="JARWAN010000021">
    <property type="protein sequence ID" value="MDR5899776.1"/>
    <property type="molecule type" value="Genomic_DNA"/>
</dbReference>
<dbReference type="Pfam" id="PF01743">
    <property type="entry name" value="PolyA_pol"/>
    <property type="match status" value="1"/>
</dbReference>
<keyword evidence="5" id="KW-0479">Metal-binding</keyword>
<dbReference type="InterPro" id="IPR002646">
    <property type="entry name" value="PolA_pol_head_dom"/>
</dbReference>
<reference evidence="14 15" key="1">
    <citation type="submission" date="2023-04" db="EMBL/GenBank/DDBJ databases">
        <title>A long-awaited taxogenomic arrangement of the family Halomonadaceae.</title>
        <authorList>
            <person name="De La Haba R."/>
            <person name="Chuvochina M."/>
            <person name="Wittouck S."/>
            <person name="Arahal D.R."/>
            <person name="Sanchez-Porro C."/>
            <person name="Hugenholtz P."/>
            <person name="Ventosa A."/>
        </authorList>
    </citation>
    <scope>NUCLEOTIDE SEQUENCE [LARGE SCALE GENOMIC DNA]</scope>
    <source>
        <strain evidence="14 15">DSM 21020</strain>
    </source>
</reference>
<evidence type="ECO:0000256" key="6">
    <source>
        <dbReference type="ARBA" id="ARBA00022741"/>
    </source>
</evidence>
<proteinExistence type="inferred from homology"/>
<feature type="domain" description="tRNA nucleotidyltransferase/poly(A) polymerase RNA and SrmB- binding" evidence="13">
    <location>
        <begin position="166"/>
        <end position="228"/>
    </location>
</feature>
<evidence type="ECO:0000256" key="11">
    <source>
        <dbReference type="RuleBase" id="RU003953"/>
    </source>
</evidence>
<dbReference type="Pfam" id="PF12627">
    <property type="entry name" value="PolyA_pol_RNAbd"/>
    <property type="match status" value="1"/>
</dbReference>
<protein>
    <submittedName>
        <fullName evidence="14">Polynucleotide adenylyltransferase</fullName>
    </submittedName>
</protein>
<keyword evidence="2 11" id="KW-0808">Transferase</keyword>
<keyword evidence="6" id="KW-0547">Nucleotide-binding</keyword>
<evidence type="ECO:0000256" key="4">
    <source>
        <dbReference type="ARBA" id="ARBA00022695"/>
    </source>
</evidence>
<keyword evidence="9" id="KW-0460">Magnesium</keyword>
<dbReference type="Gene3D" id="1.10.3090.10">
    <property type="entry name" value="cca-adding enzyme, domain 2"/>
    <property type="match status" value="1"/>
</dbReference>
<keyword evidence="15" id="KW-1185">Reference proteome</keyword>
<gene>
    <name evidence="14" type="ORF">QC823_12345</name>
</gene>
<comment type="cofactor">
    <cofactor evidence="1">
        <name>Mg(2+)</name>
        <dbReference type="ChEBI" id="CHEBI:18420"/>
    </cofactor>
</comment>
<keyword evidence="10 11" id="KW-0694">RNA-binding</keyword>
<dbReference type="Gene3D" id="3.30.460.10">
    <property type="entry name" value="Beta Polymerase, domain 2"/>
    <property type="match status" value="1"/>
</dbReference>
<dbReference type="Proteomes" id="UP001254564">
    <property type="component" value="Unassembled WGS sequence"/>
</dbReference>
<evidence type="ECO:0000259" key="12">
    <source>
        <dbReference type="Pfam" id="PF01743"/>
    </source>
</evidence>
<dbReference type="InterPro" id="IPR050124">
    <property type="entry name" value="tRNA_CCA-adding_enzyme"/>
</dbReference>
<evidence type="ECO:0000256" key="5">
    <source>
        <dbReference type="ARBA" id="ARBA00022723"/>
    </source>
</evidence>
<keyword evidence="8" id="KW-0067">ATP-binding</keyword>
<evidence type="ECO:0000256" key="8">
    <source>
        <dbReference type="ARBA" id="ARBA00022840"/>
    </source>
</evidence>
<dbReference type="PANTHER" id="PTHR47545:SF1">
    <property type="entry name" value="MULTIFUNCTIONAL CCA PROTEIN"/>
    <property type="match status" value="1"/>
</dbReference>
<dbReference type="SUPFAM" id="SSF81301">
    <property type="entry name" value="Nucleotidyltransferase"/>
    <property type="match status" value="1"/>
</dbReference>
<evidence type="ECO:0000256" key="3">
    <source>
        <dbReference type="ARBA" id="ARBA00022694"/>
    </source>
</evidence>
<dbReference type="CDD" id="cd05398">
    <property type="entry name" value="NT_ClassII-CCAase"/>
    <property type="match status" value="1"/>
</dbReference>